<evidence type="ECO:0000313" key="1">
    <source>
        <dbReference type="EMBL" id="WAH36017.1"/>
    </source>
</evidence>
<protein>
    <submittedName>
        <fullName evidence="1">Uncharacterized protein</fullName>
    </submittedName>
</protein>
<accession>A0ABY6YZK8</accession>
<organism evidence="1 2">
    <name type="scientific">Alicyclobacillus dauci</name>
    <dbReference type="NCBI Taxonomy" id="1475485"/>
    <lineage>
        <taxon>Bacteria</taxon>
        <taxon>Bacillati</taxon>
        <taxon>Bacillota</taxon>
        <taxon>Bacilli</taxon>
        <taxon>Bacillales</taxon>
        <taxon>Alicyclobacillaceae</taxon>
        <taxon>Alicyclobacillus</taxon>
    </lineage>
</organism>
<sequence length="78" mass="9219">MSEVRTVTEYRFHAVMRDESIQWYPAFVTVDADNRHEAIQKMADENRMTVVNHDANSVWMSVPSGSMVKYEILERKRK</sequence>
<keyword evidence="2" id="KW-1185">Reference proteome</keyword>
<dbReference type="RefSeq" id="WP_268043316.1">
    <property type="nucleotide sequence ID" value="NZ_CP104064.1"/>
</dbReference>
<name>A0ABY6YZK8_9BACL</name>
<dbReference type="Proteomes" id="UP001164803">
    <property type="component" value="Chromosome"/>
</dbReference>
<evidence type="ECO:0000313" key="2">
    <source>
        <dbReference type="Proteomes" id="UP001164803"/>
    </source>
</evidence>
<reference evidence="1" key="1">
    <citation type="submission" date="2022-08" db="EMBL/GenBank/DDBJ databases">
        <title>Alicyclobacillus dauci DSM2870, complete genome.</title>
        <authorList>
            <person name="Wang Q."/>
            <person name="Cai R."/>
            <person name="Wang Z."/>
        </authorList>
    </citation>
    <scope>NUCLEOTIDE SEQUENCE</scope>
    <source>
        <strain evidence="1">DSM 28700</strain>
    </source>
</reference>
<proteinExistence type="predicted"/>
<dbReference type="EMBL" id="CP104064">
    <property type="protein sequence ID" value="WAH36017.1"/>
    <property type="molecule type" value="Genomic_DNA"/>
</dbReference>
<gene>
    <name evidence="1" type="ORF">NZD86_17400</name>
</gene>